<sequence>MIFLIDYIEQYINNHFSNTDTKAQITECNYQDNYYGDQVCQLINR</sequence>
<evidence type="ECO:0000313" key="1">
    <source>
        <dbReference type="EMBL" id="MDU0114310.1"/>
    </source>
</evidence>
<dbReference type="Proteomes" id="UP001257914">
    <property type="component" value="Unassembled WGS sequence"/>
</dbReference>
<name>A0ABU3R3Q0_9GAMM</name>
<organism evidence="1 2">
    <name type="scientific">Psychrosphaera aquimarina</name>
    <dbReference type="NCBI Taxonomy" id="2044854"/>
    <lineage>
        <taxon>Bacteria</taxon>
        <taxon>Pseudomonadati</taxon>
        <taxon>Pseudomonadota</taxon>
        <taxon>Gammaproteobacteria</taxon>
        <taxon>Alteromonadales</taxon>
        <taxon>Pseudoalteromonadaceae</taxon>
        <taxon>Psychrosphaera</taxon>
    </lineage>
</organism>
<reference evidence="1 2" key="1">
    <citation type="submission" date="2023-10" db="EMBL/GenBank/DDBJ databases">
        <title>Psychrosphaera aquimaarina strain SW33 isolated from seawater.</title>
        <authorList>
            <person name="Bayburt H."/>
            <person name="Kim J.M."/>
            <person name="Choi B.J."/>
            <person name="Jeon C.O."/>
        </authorList>
    </citation>
    <scope>NUCLEOTIDE SEQUENCE [LARGE SCALE GENOMIC DNA]</scope>
    <source>
        <strain evidence="1 2">KCTC 52743</strain>
    </source>
</reference>
<keyword evidence="2" id="KW-1185">Reference proteome</keyword>
<accession>A0ABU3R3Q0</accession>
<comment type="caution">
    <text evidence="1">The sequence shown here is derived from an EMBL/GenBank/DDBJ whole genome shotgun (WGS) entry which is preliminary data.</text>
</comment>
<dbReference type="EMBL" id="JAWCUA010000010">
    <property type="protein sequence ID" value="MDU0114310.1"/>
    <property type="molecule type" value="Genomic_DNA"/>
</dbReference>
<gene>
    <name evidence="1" type="ORF">RT723_15190</name>
</gene>
<proteinExistence type="predicted"/>
<protein>
    <submittedName>
        <fullName evidence="1">Uncharacterized protein</fullName>
    </submittedName>
</protein>
<evidence type="ECO:0000313" key="2">
    <source>
        <dbReference type="Proteomes" id="UP001257914"/>
    </source>
</evidence>
<dbReference type="RefSeq" id="WP_315947931.1">
    <property type="nucleotide sequence ID" value="NZ_JAWCUA010000010.1"/>
</dbReference>